<protein>
    <submittedName>
        <fullName evidence="3">Uncharacterized protein</fullName>
    </submittedName>
</protein>
<evidence type="ECO:0000313" key="4">
    <source>
        <dbReference type="Proteomes" id="UP000092583"/>
    </source>
</evidence>
<sequence length="160" mass="18650">MKKLRNDLYDDLRDELEDELRDTFVSDLIENVKTDILEDIRDEMKEQLVNLEEEMKEKLREELKVDLTSEVEEEVTNELIARFKLDITQLKSRISKLGRKEGVGKASEASEEASIVTVKSPTSPKKRVVSEEKEKDIEGERTQQKKEREGSPVVDWRNTL</sequence>
<gene>
    <name evidence="3" type="ORF">L486_02370</name>
</gene>
<feature type="coiled-coil region" evidence="1">
    <location>
        <begin position="34"/>
        <end position="61"/>
    </location>
</feature>
<accession>A0A1B9IVZ6</accession>
<evidence type="ECO:0000256" key="1">
    <source>
        <dbReference type="SAM" id="Coils"/>
    </source>
</evidence>
<organism evidence="3 4">
    <name type="scientific">Kwoniella mangroviensis CBS 10435</name>
    <dbReference type="NCBI Taxonomy" id="1331196"/>
    <lineage>
        <taxon>Eukaryota</taxon>
        <taxon>Fungi</taxon>
        <taxon>Dikarya</taxon>
        <taxon>Basidiomycota</taxon>
        <taxon>Agaricomycotina</taxon>
        <taxon>Tremellomycetes</taxon>
        <taxon>Tremellales</taxon>
        <taxon>Cryptococcaceae</taxon>
        <taxon>Kwoniella</taxon>
    </lineage>
</organism>
<dbReference type="EMBL" id="KI669460">
    <property type="protein sequence ID" value="OCF59698.1"/>
    <property type="molecule type" value="Genomic_DNA"/>
</dbReference>
<keyword evidence="1" id="KW-0175">Coiled coil</keyword>
<reference evidence="3 4" key="1">
    <citation type="submission" date="2013-07" db="EMBL/GenBank/DDBJ databases">
        <title>The Genome Sequence of Kwoniella mangroviensis CBS10435.</title>
        <authorList>
            <consortium name="The Broad Institute Genome Sequencing Platform"/>
            <person name="Cuomo C."/>
            <person name="Litvintseva A."/>
            <person name="Chen Y."/>
            <person name="Heitman J."/>
            <person name="Sun S."/>
            <person name="Springer D."/>
            <person name="Dromer F."/>
            <person name="Young S.K."/>
            <person name="Zeng Q."/>
            <person name="Gargeya S."/>
            <person name="Fitzgerald M."/>
            <person name="Abouelleil A."/>
            <person name="Alvarado L."/>
            <person name="Berlin A.M."/>
            <person name="Chapman S.B."/>
            <person name="Dewar J."/>
            <person name="Goldberg J."/>
            <person name="Griggs A."/>
            <person name="Gujja S."/>
            <person name="Hansen M."/>
            <person name="Howarth C."/>
            <person name="Imamovic A."/>
            <person name="Larimer J."/>
            <person name="McCowan C."/>
            <person name="Murphy C."/>
            <person name="Pearson M."/>
            <person name="Priest M."/>
            <person name="Roberts A."/>
            <person name="Saif S."/>
            <person name="Shea T."/>
            <person name="Sykes S."/>
            <person name="Wortman J."/>
            <person name="Nusbaum C."/>
            <person name="Birren B."/>
        </authorList>
    </citation>
    <scope>NUCLEOTIDE SEQUENCE [LARGE SCALE GENOMIC DNA]</scope>
    <source>
        <strain evidence="3 4">CBS 10435</strain>
    </source>
</reference>
<proteinExistence type="predicted"/>
<dbReference type="Proteomes" id="UP000092583">
    <property type="component" value="Unassembled WGS sequence"/>
</dbReference>
<reference evidence="4" key="2">
    <citation type="submission" date="2013-12" db="EMBL/GenBank/DDBJ databases">
        <title>Evolution of pathogenesis and genome organization in the Tremellales.</title>
        <authorList>
            <person name="Cuomo C."/>
            <person name="Litvintseva A."/>
            <person name="Heitman J."/>
            <person name="Chen Y."/>
            <person name="Sun S."/>
            <person name="Springer D."/>
            <person name="Dromer F."/>
            <person name="Young S."/>
            <person name="Zeng Q."/>
            <person name="Chapman S."/>
            <person name="Gujja S."/>
            <person name="Saif S."/>
            <person name="Birren B."/>
        </authorList>
    </citation>
    <scope>NUCLEOTIDE SEQUENCE [LARGE SCALE GENOMIC DNA]</scope>
    <source>
        <strain evidence="4">CBS 10435</strain>
    </source>
</reference>
<evidence type="ECO:0000256" key="2">
    <source>
        <dbReference type="SAM" id="MobiDB-lite"/>
    </source>
</evidence>
<name>A0A1B9IVZ6_9TREE</name>
<feature type="compositionally biased region" description="Basic and acidic residues" evidence="2">
    <location>
        <begin position="128"/>
        <end position="150"/>
    </location>
</feature>
<feature type="region of interest" description="Disordered" evidence="2">
    <location>
        <begin position="98"/>
        <end position="160"/>
    </location>
</feature>
<evidence type="ECO:0000313" key="3">
    <source>
        <dbReference type="EMBL" id="OCF59698.1"/>
    </source>
</evidence>
<keyword evidence="4" id="KW-1185">Reference proteome</keyword>
<dbReference type="AlphaFoldDB" id="A0A1B9IVZ6"/>